<evidence type="ECO:0000313" key="11">
    <source>
        <dbReference type="Proteomes" id="UP000216354"/>
    </source>
</evidence>
<keyword evidence="4" id="KW-1003">Cell membrane</keyword>
<dbReference type="InterPro" id="IPR027463">
    <property type="entry name" value="AcrB_DN_DC_subdom"/>
</dbReference>
<dbReference type="PANTHER" id="PTHR32063">
    <property type="match status" value="1"/>
</dbReference>
<accession>A0ABX4EYQ1</accession>
<comment type="caution">
    <text evidence="10">The sequence shown here is derived from an EMBL/GenBank/DDBJ whole genome shotgun (WGS) entry which is preliminary data.</text>
</comment>
<keyword evidence="8 9" id="KW-0472">Membrane</keyword>
<dbReference type="InterPro" id="IPR004764">
    <property type="entry name" value="MdtF-like"/>
</dbReference>
<comment type="similarity">
    <text evidence="2 9">Belongs to the resistance-nodulation-cell division (RND) (TC 2.A.6) family.</text>
</comment>
<keyword evidence="7 9" id="KW-1133">Transmembrane helix</keyword>
<dbReference type="PANTHER" id="PTHR32063:SF13">
    <property type="entry name" value="MULTIDRUG EFFLUX PUMP SUBUNIT ACRB-RELATED"/>
    <property type="match status" value="1"/>
</dbReference>
<feature type="transmembrane region" description="Helical" evidence="9">
    <location>
        <begin position="969"/>
        <end position="992"/>
    </location>
</feature>
<evidence type="ECO:0000256" key="5">
    <source>
        <dbReference type="ARBA" id="ARBA00022519"/>
    </source>
</evidence>
<comment type="caution">
    <text evidence="9">Lacks conserved residue(s) required for the propagation of feature annotation.</text>
</comment>
<gene>
    <name evidence="10" type="ORF">CAL27_16360</name>
</gene>
<feature type="transmembrane region" description="Helical" evidence="9">
    <location>
        <begin position="542"/>
        <end position="562"/>
    </location>
</feature>
<evidence type="ECO:0000256" key="3">
    <source>
        <dbReference type="ARBA" id="ARBA00022448"/>
    </source>
</evidence>
<keyword evidence="6 9" id="KW-0812">Transmembrane</keyword>
<evidence type="ECO:0000256" key="2">
    <source>
        <dbReference type="ARBA" id="ARBA00010942"/>
    </source>
</evidence>
<sequence length="1044" mass="111321">MNAFFVDRPVFAWVVALFLLLFGGIALWLLPVEQYPNIAPPSITVNANYRGADTATIDRTVTSVIESEMNGLDDLLYLSSVSRANGTAQITVTLRPGADLDSARGQVQDRLSRVEPRLPAEVRQLGITVTKASSGFLMLIALQSASADVSAVQMGNFAANNVLDELRRIPGVGDVQLFGSSYAMRIWLDQRRLESLRLTGADVMRAVQEQNTQTASGALGDQPLAEGVEFNAPIITQSRLSTPAEFRRIILRVNPDGSTVTVGDVARVELGNENYGFRLSVNGKPAAGIAIQLANDANALAVAQRVRARMAELEPVFPQGVSWSVPFDTTPFIVTSVRSVMGTMVEALLLVTVMVFLFLQSWRATLVPTVIVPVALVGTCAGLYLFGASINLLSLFGMVVAIGILNDDAIVVSENVSRIMQEDRLDARAATRKAVGQVWGPVVASTLVLVAVFVPMAMFPGSSGAIYRQFSITLAVSIVISTVLALSLGAALCATLFRPAPPRTRGRLARAKYWVFDRFNRGFDGLTDRYGRALARMLRAPVRWLLAFLAVCGVTVFLFSHIPGGYLPGEDQGYFFVSYTGAPGATAERTEAAVAQAEAHLRRLPEVRNVASVVGFSFFGQGQTAALSFVDLHPWAERDVSVDALVARSNAAFFTIPQAQIFALNPPPIPSLGNAAGFSLKVQDRTGQGGQGLSAVAGAMMAAAAASPVLAGVRLDGMPPAPQLYVEVDRIHARALGVQVAQINQALALAFGANYVNDFLHDGSVLRVFMQADAAQRMSPQDVMDLQLLNDRGEPVPMSAFARSRWISGPQQLERYNGFPAVTLSGQGAPGQSSGNALRAMEEIAAAVLPPGMTYEWTGTAFEEQQAGNQVALLLALSLVVVFLLLSALYESWSVPISVLLVLPFGVLGAAAFTLARGMSADIYFNIGLVTIIGLAAKNGILIVEFALKEEQAGRPREAAVLDAARQRLRPIIMTSITFVLGMLPLVFASGAGAASRQAVGTSVMGSMITATLFGVFFTPLFYVATRQWLGRRGAAGAAPKAAP</sequence>
<protein>
    <recommendedName>
        <fullName evidence="9">Efflux pump membrane transporter</fullName>
    </recommendedName>
</protein>
<feature type="transmembrane region" description="Helical" evidence="9">
    <location>
        <begin position="923"/>
        <end position="948"/>
    </location>
</feature>
<feature type="transmembrane region" description="Helical" evidence="9">
    <location>
        <begin position="871"/>
        <end position="890"/>
    </location>
</feature>
<feature type="transmembrane region" description="Helical" evidence="9">
    <location>
        <begin position="470"/>
        <end position="497"/>
    </location>
</feature>
<keyword evidence="3 9" id="KW-0813">Transport</keyword>
<reference evidence="10 11" key="1">
    <citation type="submission" date="2017-05" db="EMBL/GenBank/DDBJ databases">
        <title>Complete and WGS of Bordetella genogroups.</title>
        <authorList>
            <person name="Spilker T."/>
            <person name="Lipuma J."/>
        </authorList>
    </citation>
    <scope>NUCLEOTIDE SEQUENCE [LARGE SCALE GENOMIC DNA]</scope>
    <source>
        <strain evidence="10 11">AU9795</strain>
    </source>
</reference>
<feature type="transmembrane region" description="Helical" evidence="9">
    <location>
        <begin position="366"/>
        <end position="386"/>
    </location>
</feature>
<feature type="transmembrane region" description="Helical" evidence="9">
    <location>
        <begin position="897"/>
        <end position="917"/>
    </location>
</feature>
<evidence type="ECO:0000256" key="7">
    <source>
        <dbReference type="ARBA" id="ARBA00022989"/>
    </source>
</evidence>
<feature type="transmembrane region" description="Helical" evidence="9">
    <location>
        <begin position="340"/>
        <end position="359"/>
    </location>
</feature>
<dbReference type="Pfam" id="PF00873">
    <property type="entry name" value="ACR_tran"/>
    <property type="match status" value="1"/>
</dbReference>
<evidence type="ECO:0000256" key="1">
    <source>
        <dbReference type="ARBA" id="ARBA00004429"/>
    </source>
</evidence>
<dbReference type="Gene3D" id="3.30.70.1320">
    <property type="entry name" value="Multidrug efflux transporter AcrB pore domain like"/>
    <property type="match status" value="1"/>
</dbReference>
<evidence type="ECO:0000313" key="10">
    <source>
        <dbReference type="EMBL" id="OZI64145.1"/>
    </source>
</evidence>
<comment type="subcellular location">
    <subcellularLocation>
        <location evidence="1 9">Cell inner membrane</location>
        <topology evidence="1 9">Multi-pass membrane protein</topology>
    </subcellularLocation>
</comment>
<dbReference type="Proteomes" id="UP000216354">
    <property type="component" value="Unassembled WGS sequence"/>
</dbReference>
<feature type="transmembrane region" description="Helical" evidence="9">
    <location>
        <begin position="1004"/>
        <end position="1025"/>
    </location>
</feature>
<dbReference type="NCBIfam" id="NF000282">
    <property type="entry name" value="RND_permease_1"/>
    <property type="match status" value="1"/>
</dbReference>
<feature type="transmembrane region" description="Helical" evidence="9">
    <location>
        <begin position="12"/>
        <end position="30"/>
    </location>
</feature>
<dbReference type="InterPro" id="IPR001036">
    <property type="entry name" value="Acrflvin-R"/>
</dbReference>
<evidence type="ECO:0000256" key="9">
    <source>
        <dbReference type="RuleBase" id="RU364070"/>
    </source>
</evidence>
<evidence type="ECO:0000256" key="8">
    <source>
        <dbReference type="ARBA" id="ARBA00023136"/>
    </source>
</evidence>
<dbReference type="PRINTS" id="PR00702">
    <property type="entry name" value="ACRIFLAVINRP"/>
</dbReference>
<dbReference type="SUPFAM" id="SSF82714">
    <property type="entry name" value="Multidrug efflux transporter AcrB TolC docking domain, DN and DC subdomains"/>
    <property type="match status" value="2"/>
</dbReference>
<dbReference type="Gene3D" id="1.20.1640.10">
    <property type="entry name" value="Multidrug efflux transporter AcrB transmembrane domain"/>
    <property type="match status" value="2"/>
</dbReference>
<name>A0ABX4EYQ1_9BORD</name>
<organism evidence="10 11">
    <name type="scientific">Bordetella genomosp. 1</name>
    <dbReference type="NCBI Taxonomy" id="1395607"/>
    <lineage>
        <taxon>Bacteria</taxon>
        <taxon>Pseudomonadati</taxon>
        <taxon>Pseudomonadota</taxon>
        <taxon>Betaproteobacteria</taxon>
        <taxon>Burkholderiales</taxon>
        <taxon>Alcaligenaceae</taxon>
        <taxon>Bordetella</taxon>
    </lineage>
</organism>
<dbReference type="SUPFAM" id="SSF82866">
    <property type="entry name" value="Multidrug efflux transporter AcrB transmembrane domain"/>
    <property type="match status" value="2"/>
</dbReference>
<keyword evidence="11" id="KW-1185">Reference proteome</keyword>
<dbReference type="RefSeq" id="WP_094832158.1">
    <property type="nucleotide sequence ID" value="NZ_NEVR01000003.1"/>
</dbReference>
<evidence type="ECO:0000256" key="6">
    <source>
        <dbReference type="ARBA" id="ARBA00022692"/>
    </source>
</evidence>
<keyword evidence="5 9" id="KW-0997">Cell inner membrane</keyword>
<proteinExistence type="inferred from homology"/>
<dbReference type="NCBIfam" id="TIGR00915">
    <property type="entry name" value="2A0602"/>
    <property type="match status" value="1"/>
</dbReference>
<feature type="transmembrane region" description="Helical" evidence="9">
    <location>
        <begin position="434"/>
        <end position="458"/>
    </location>
</feature>
<dbReference type="Gene3D" id="3.30.2090.10">
    <property type="entry name" value="Multidrug efflux transporter AcrB TolC docking domain, DN and DC subdomains"/>
    <property type="match status" value="2"/>
</dbReference>
<dbReference type="Gene3D" id="3.30.70.1440">
    <property type="entry name" value="Multidrug efflux transporter AcrB pore domain"/>
    <property type="match status" value="1"/>
</dbReference>
<dbReference type="Gene3D" id="3.30.70.1430">
    <property type="entry name" value="Multidrug efflux transporter AcrB pore domain"/>
    <property type="match status" value="2"/>
</dbReference>
<dbReference type="SUPFAM" id="SSF82693">
    <property type="entry name" value="Multidrug efflux transporter AcrB pore domain, PN1, PN2, PC1 and PC2 subdomains"/>
    <property type="match status" value="4"/>
</dbReference>
<dbReference type="EMBL" id="NEVR01000003">
    <property type="protein sequence ID" value="OZI64145.1"/>
    <property type="molecule type" value="Genomic_DNA"/>
</dbReference>
<evidence type="ECO:0000256" key="4">
    <source>
        <dbReference type="ARBA" id="ARBA00022475"/>
    </source>
</evidence>